<evidence type="ECO:0000313" key="1">
    <source>
        <dbReference type="EMBL" id="TDH17943.1"/>
    </source>
</evidence>
<protein>
    <submittedName>
        <fullName evidence="1">Uncharacterized protein</fullName>
    </submittedName>
</protein>
<accession>A0A4R5P4W3</accession>
<proteinExistence type="predicted"/>
<dbReference type="EMBL" id="RXLR01000024">
    <property type="protein sequence ID" value="TDH17943.1"/>
    <property type="molecule type" value="Genomic_DNA"/>
</dbReference>
<organism evidence="1 2">
    <name type="scientific">Mycobacteroides franklinii</name>
    <dbReference type="NCBI Taxonomy" id="948102"/>
    <lineage>
        <taxon>Bacteria</taxon>
        <taxon>Bacillati</taxon>
        <taxon>Actinomycetota</taxon>
        <taxon>Actinomycetes</taxon>
        <taxon>Mycobacteriales</taxon>
        <taxon>Mycobacteriaceae</taxon>
        <taxon>Mycobacteroides</taxon>
    </lineage>
</organism>
<dbReference type="AlphaFoldDB" id="A0A4R5P4W3"/>
<sequence>MIEPNAVVVLTEVREHAVREASIYDVSADQYAATNNESRMDEESAVASAYRDIVNLIDRMTGNAPWCSCTRAFASERIAVMHHNCAVHGNQVR</sequence>
<evidence type="ECO:0000313" key="2">
    <source>
        <dbReference type="Proteomes" id="UP000295627"/>
    </source>
</evidence>
<comment type="caution">
    <text evidence="1">The sequence shown here is derived from an EMBL/GenBank/DDBJ whole genome shotgun (WGS) entry which is preliminary data.</text>
</comment>
<name>A0A4R5P4W3_9MYCO</name>
<gene>
    <name evidence="1" type="ORF">EJ571_24750</name>
</gene>
<reference evidence="1 2" key="1">
    <citation type="journal article" date="2019" name="Sci. Rep.">
        <title>Extended insight into the Mycobacterium chelonae-abscessus complex through whole genome sequencing of Mycobacterium salmoniphilum outbreak and Mycobacterium salmoniphilum-like strains.</title>
        <authorList>
            <person name="Behra P.R.K."/>
            <person name="Das S."/>
            <person name="Pettersson B.M.F."/>
            <person name="Shirreff L."/>
            <person name="DuCote T."/>
            <person name="Jacobsson K.G."/>
            <person name="Ennis D.G."/>
            <person name="Kirsebom L.A."/>
        </authorList>
    </citation>
    <scope>NUCLEOTIDE SEQUENCE [LARGE SCALE GENOMIC DNA]</scope>
    <source>
        <strain evidence="1 2">DSM 45524</strain>
    </source>
</reference>
<dbReference type="RefSeq" id="WP_078335912.1">
    <property type="nucleotide sequence ID" value="NZ_MAFQ01000014.1"/>
</dbReference>
<dbReference type="Proteomes" id="UP000295627">
    <property type="component" value="Unassembled WGS sequence"/>
</dbReference>